<dbReference type="RefSeq" id="WP_188748081.1">
    <property type="nucleotide sequence ID" value="NZ_BMIJ01000004.1"/>
</dbReference>
<evidence type="ECO:0000313" key="3">
    <source>
        <dbReference type="EMBL" id="GGB94925.1"/>
    </source>
</evidence>
<dbReference type="Proteomes" id="UP000629025">
    <property type="component" value="Unassembled WGS sequence"/>
</dbReference>
<dbReference type="InterPro" id="IPR029068">
    <property type="entry name" value="Glyas_Bleomycin-R_OHBP_Dase"/>
</dbReference>
<gene>
    <name evidence="3" type="ORF">GCM10011352_21280</name>
</gene>
<evidence type="ECO:0000313" key="4">
    <source>
        <dbReference type="Proteomes" id="UP000629025"/>
    </source>
</evidence>
<dbReference type="Pfam" id="PF14696">
    <property type="entry name" value="Glyoxalase_5"/>
    <property type="match status" value="1"/>
</dbReference>
<dbReference type="SUPFAM" id="SSF54593">
    <property type="entry name" value="Glyoxalase/Bleomycin resistance protein/Dihydroxybiphenyl dioxygenase"/>
    <property type="match status" value="1"/>
</dbReference>
<keyword evidence="4" id="KW-1185">Reference proteome</keyword>
<dbReference type="EMBL" id="BMIJ01000004">
    <property type="protein sequence ID" value="GGB94925.1"/>
    <property type="molecule type" value="Genomic_DNA"/>
</dbReference>
<feature type="domain" description="VOC" evidence="2">
    <location>
        <begin position="19"/>
        <end position="136"/>
    </location>
</feature>
<accession>A0ABQ1KBT2</accession>
<name>A0ABQ1KBT2_9GAMM</name>
<protein>
    <recommendedName>
        <fullName evidence="2">VOC domain-containing protein</fullName>
    </recommendedName>
</protein>
<evidence type="ECO:0000259" key="2">
    <source>
        <dbReference type="PROSITE" id="PS51819"/>
    </source>
</evidence>
<evidence type="ECO:0000256" key="1">
    <source>
        <dbReference type="ARBA" id="ARBA00022723"/>
    </source>
</evidence>
<organism evidence="3 4">
    <name type="scientific">Marinobacterium zhoushanense</name>
    <dbReference type="NCBI Taxonomy" id="1679163"/>
    <lineage>
        <taxon>Bacteria</taxon>
        <taxon>Pseudomonadati</taxon>
        <taxon>Pseudomonadota</taxon>
        <taxon>Gammaproteobacteria</taxon>
        <taxon>Oceanospirillales</taxon>
        <taxon>Oceanospirillaceae</taxon>
        <taxon>Marinobacterium</taxon>
    </lineage>
</organism>
<dbReference type="Gene3D" id="3.10.180.10">
    <property type="entry name" value="2,3-Dihydroxybiphenyl 1,2-Dioxygenase, domain 1"/>
    <property type="match status" value="1"/>
</dbReference>
<sequence>MPEHYFERCNSLDAPVFEGVEFVEIATRNRVALESLLLSLGFAAQAKHRSKEVTLYRQGNINLLLNSTEGSFAAKYAASHGSAVCALGLRTANASSAYQNLIARGAWETATSAGAMELNIPAIESIGGSQIYLIDRYADGISIYDIDFKAIPDAPADPGLLQNLRELRLTMEPERLAPWRDFFRQLFGFQADSANSIVIDTHTGLRFEANGRPDLLDERIDTLVFTAEDLEKTRAHLVTQGLELRTVEGAQKMFEVLTPSDTLSIRILIAS</sequence>
<dbReference type="InterPro" id="IPR037523">
    <property type="entry name" value="VOC_core"/>
</dbReference>
<dbReference type="InterPro" id="IPR041736">
    <property type="entry name" value="4OHPhenylPyrv_dOase_N"/>
</dbReference>
<dbReference type="PROSITE" id="PS51819">
    <property type="entry name" value="VOC"/>
    <property type="match status" value="1"/>
</dbReference>
<proteinExistence type="predicted"/>
<keyword evidence="1" id="KW-0479">Metal-binding</keyword>
<dbReference type="CDD" id="cd08342">
    <property type="entry name" value="HPPD_N_like"/>
    <property type="match status" value="1"/>
</dbReference>
<reference evidence="4" key="1">
    <citation type="journal article" date="2019" name="Int. J. Syst. Evol. Microbiol.">
        <title>The Global Catalogue of Microorganisms (GCM) 10K type strain sequencing project: providing services to taxonomists for standard genome sequencing and annotation.</title>
        <authorList>
            <consortium name="The Broad Institute Genomics Platform"/>
            <consortium name="The Broad Institute Genome Sequencing Center for Infectious Disease"/>
            <person name="Wu L."/>
            <person name="Ma J."/>
        </authorList>
    </citation>
    <scope>NUCLEOTIDE SEQUENCE [LARGE SCALE GENOMIC DNA]</scope>
    <source>
        <strain evidence="4">CGMCC 1.15341</strain>
    </source>
</reference>
<comment type="caution">
    <text evidence="3">The sequence shown here is derived from an EMBL/GenBank/DDBJ whole genome shotgun (WGS) entry which is preliminary data.</text>
</comment>